<dbReference type="Proteomes" id="UP001159363">
    <property type="component" value="Chromosome 13"/>
</dbReference>
<evidence type="ECO:0000313" key="2">
    <source>
        <dbReference type="EMBL" id="KAJ8869235.1"/>
    </source>
</evidence>
<dbReference type="EMBL" id="JARBHB010000014">
    <property type="protein sequence ID" value="KAJ8869235.1"/>
    <property type="molecule type" value="Genomic_DNA"/>
</dbReference>
<organism evidence="2 3">
    <name type="scientific">Dryococelus australis</name>
    <dbReference type="NCBI Taxonomy" id="614101"/>
    <lineage>
        <taxon>Eukaryota</taxon>
        <taxon>Metazoa</taxon>
        <taxon>Ecdysozoa</taxon>
        <taxon>Arthropoda</taxon>
        <taxon>Hexapoda</taxon>
        <taxon>Insecta</taxon>
        <taxon>Pterygota</taxon>
        <taxon>Neoptera</taxon>
        <taxon>Polyneoptera</taxon>
        <taxon>Phasmatodea</taxon>
        <taxon>Verophasmatodea</taxon>
        <taxon>Anareolatae</taxon>
        <taxon>Phasmatidae</taxon>
        <taxon>Eurycanthinae</taxon>
        <taxon>Dryococelus</taxon>
    </lineage>
</organism>
<evidence type="ECO:0000313" key="3">
    <source>
        <dbReference type="Proteomes" id="UP001159363"/>
    </source>
</evidence>
<accession>A0ABQ9G9Y4</accession>
<reference evidence="2 3" key="1">
    <citation type="submission" date="2023-02" db="EMBL/GenBank/DDBJ databases">
        <title>LHISI_Scaffold_Assembly.</title>
        <authorList>
            <person name="Stuart O.P."/>
            <person name="Cleave R."/>
            <person name="Magrath M.J.L."/>
            <person name="Mikheyev A.S."/>
        </authorList>
    </citation>
    <scope>NUCLEOTIDE SEQUENCE [LARGE SCALE GENOMIC DNA]</scope>
    <source>
        <strain evidence="2">Daus_M_001</strain>
        <tissue evidence="2">Leg muscle</tissue>
    </source>
</reference>
<comment type="caution">
    <text evidence="2">The sequence shown here is derived from an EMBL/GenBank/DDBJ whole genome shotgun (WGS) entry which is preliminary data.</text>
</comment>
<feature type="region of interest" description="Disordered" evidence="1">
    <location>
        <begin position="966"/>
        <end position="1014"/>
    </location>
</feature>
<keyword evidence="3" id="KW-1185">Reference proteome</keyword>
<proteinExistence type="predicted"/>
<evidence type="ECO:0000256" key="1">
    <source>
        <dbReference type="SAM" id="MobiDB-lite"/>
    </source>
</evidence>
<gene>
    <name evidence="2" type="ORF">PR048_030807</name>
</gene>
<sequence>MGPLNDMCLVKLVTIDVPVALLDSGIWNNVSFHRARPFQHGHSSSKIKGGEEGGTKAALQKKIMFSESEAPFHLARLSVTAAHSPTMQCFPRTFARYIVSILRTCPGFHYRHVSFEDSFGNKLDSTILCVLEPQYVVHWLMLQVNSRSGCTGFDRVFLCYWFSMTPYITWQTLRARNPLATSLSLLPSRFHDFLSSFLPPIILPLRLGRQIHISRRCRRQYVVRQSTPSISYSPITGRLASSKTFAECRSQSASSLQVIELASFSGLCQSDVKPVTRASCSQSENGYAHIKEPPRHFVSLYTQLLCGYAGLNDTLLDNFSVLCPLTTRSDENKTAFRKSHRITSTGFERKTKAELSREPQNMSAGHLFRTNFNPRWRKEARRKRERKRRQADDGILGWKSQGNFLSDIRVSAFPSFRDGFCGVSNVFIDDSVYREQVQINNYITRASDFSLVHGSYLLEKQLSCLTGPLRTRQHRHGSYVIRVHTVNTMSRSNLANQDRLDSTILCTVESQMFVHWLLIQCYHTPGSMGFTSCPIAISARIMKVHRRSKIILSGLVKCGNGISQWRYGNSRSVYKVLKSTVCYNLLAKNHGALSILYLTHPGSFDGGETSRWLAAHETLGTGLVSDWLLLAAEGSLLVGLPAGGQVTSHWLADGVPTLWHCSSESIIYIQNSITPLDCQRIKEYATLSEDCEAGERRGMRAVQTKNDLHVRMYIIVYTGSEWVKLAIAGIVCAARSILSTSHLYPLTVHLSCLLHVQGMQWSHCSTAITTGVGLAVASSDAAHAMPSITNGPGPTAPSGACPTRTQPTWRHDRLRCSTTIVDGESLGNRFAVCSCPRSHISSLKEDKEGESERLSRIGFPINCNETVPSARGRQDIVFLISDIKHAIPEHAFKALHVLFDRIKVEAKCASPICETSYQSLLILRCSFVNVNNCKRGEYISQLIDQPLLERVLRKPLRVKRSEYGASPEYKGGVKRKLPEKTRRPVASSSTIPTGEKPGGDPAGNRTQFALVEGE</sequence>
<protein>
    <submittedName>
        <fullName evidence="2">Uncharacterized protein</fullName>
    </submittedName>
</protein>
<name>A0ABQ9G9Y4_9NEOP</name>